<organism evidence="1 2">
    <name type="scientific">Lasiosphaeria miniovina</name>
    <dbReference type="NCBI Taxonomy" id="1954250"/>
    <lineage>
        <taxon>Eukaryota</taxon>
        <taxon>Fungi</taxon>
        <taxon>Dikarya</taxon>
        <taxon>Ascomycota</taxon>
        <taxon>Pezizomycotina</taxon>
        <taxon>Sordariomycetes</taxon>
        <taxon>Sordariomycetidae</taxon>
        <taxon>Sordariales</taxon>
        <taxon>Lasiosphaeriaceae</taxon>
        <taxon>Lasiosphaeria</taxon>
    </lineage>
</organism>
<proteinExistence type="predicted"/>
<comment type="caution">
    <text evidence="1">The sequence shown here is derived from an EMBL/GenBank/DDBJ whole genome shotgun (WGS) entry which is preliminary data.</text>
</comment>
<dbReference type="RefSeq" id="XP_060292247.1">
    <property type="nucleotide sequence ID" value="XM_060442447.1"/>
</dbReference>
<evidence type="ECO:0000313" key="1">
    <source>
        <dbReference type="EMBL" id="KAK0708943.1"/>
    </source>
</evidence>
<protein>
    <submittedName>
        <fullName evidence="1">Uncharacterized protein</fullName>
    </submittedName>
</protein>
<gene>
    <name evidence="1" type="ORF">B0T26DRAFT_719905</name>
</gene>
<dbReference type="AlphaFoldDB" id="A0AA40A4F4"/>
<dbReference type="Proteomes" id="UP001172101">
    <property type="component" value="Unassembled WGS sequence"/>
</dbReference>
<dbReference type="EMBL" id="JAUIRO010000006">
    <property type="protein sequence ID" value="KAK0708943.1"/>
    <property type="molecule type" value="Genomic_DNA"/>
</dbReference>
<accession>A0AA40A4F4</accession>
<sequence>MPFSIGLEIEGIALARASSSTALPLRLEGQLSLVANALQDVGMLSRVYIPSSTQGSGPNYDIWNITTDATISELTSGSELDLSAFQARFGFELISPVFDVVSDEWKGILGLALK</sequence>
<keyword evidence="2" id="KW-1185">Reference proteome</keyword>
<dbReference type="GeneID" id="85325717"/>
<name>A0AA40A4F4_9PEZI</name>
<reference evidence="1" key="1">
    <citation type="submission" date="2023-06" db="EMBL/GenBank/DDBJ databases">
        <title>Genome-scale phylogeny and comparative genomics of the fungal order Sordariales.</title>
        <authorList>
            <consortium name="Lawrence Berkeley National Laboratory"/>
            <person name="Hensen N."/>
            <person name="Bonometti L."/>
            <person name="Westerberg I."/>
            <person name="Brannstrom I.O."/>
            <person name="Guillou S."/>
            <person name="Cros-Aarteil S."/>
            <person name="Calhoun S."/>
            <person name="Haridas S."/>
            <person name="Kuo A."/>
            <person name="Mondo S."/>
            <person name="Pangilinan J."/>
            <person name="Riley R."/>
            <person name="LaButti K."/>
            <person name="Andreopoulos B."/>
            <person name="Lipzen A."/>
            <person name="Chen C."/>
            <person name="Yanf M."/>
            <person name="Daum C."/>
            <person name="Ng V."/>
            <person name="Clum A."/>
            <person name="Steindorff A."/>
            <person name="Ohm R."/>
            <person name="Martin F."/>
            <person name="Silar P."/>
            <person name="Natvig D."/>
            <person name="Lalanne C."/>
            <person name="Gautier V."/>
            <person name="Ament-velasquez S.L."/>
            <person name="Kruys A."/>
            <person name="Hutchinson M.I."/>
            <person name="Powell A.J."/>
            <person name="Barry K."/>
            <person name="Miller A.N."/>
            <person name="Grigoriev I.V."/>
            <person name="Debuchy R."/>
            <person name="Gladieux P."/>
            <person name="Thoren M.H."/>
            <person name="Johannesson H."/>
        </authorList>
    </citation>
    <scope>NUCLEOTIDE SEQUENCE</scope>
    <source>
        <strain evidence="1">SMH2392-1A</strain>
    </source>
</reference>
<evidence type="ECO:0000313" key="2">
    <source>
        <dbReference type="Proteomes" id="UP001172101"/>
    </source>
</evidence>